<dbReference type="EMBL" id="QUZT01000076">
    <property type="protein sequence ID" value="TFY86875.1"/>
    <property type="molecule type" value="Genomic_DNA"/>
</dbReference>
<name>A0A4Z0AJU3_9PSED</name>
<reference evidence="2 3" key="1">
    <citation type="journal article" date="2019" name="Syst. Appl. Microbiol.">
        <title>New species of pathogenic Pseudomonas isolated from citrus in Tunisia: Proposal of Pseudomonas kairouanensis sp. nov. and Pseudomonas nabeulensis sp. nov.</title>
        <authorList>
            <person name="Oueslati M."/>
            <person name="Mulet M."/>
            <person name="Gomila M."/>
            <person name="Berge O."/>
            <person name="Hajlaoui M.R."/>
            <person name="Lalucat J."/>
            <person name="Sadfi-Zouaoui N."/>
            <person name="Garcia-Valdes E."/>
        </authorList>
    </citation>
    <scope>NUCLEOTIDE SEQUENCE [LARGE SCALE GENOMIC DNA]</scope>
    <source>
        <strain evidence="2 3">E10B</strain>
    </source>
</reference>
<dbReference type="Pfam" id="PF10592">
    <property type="entry name" value="AIPR"/>
    <property type="match status" value="1"/>
</dbReference>
<protein>
    <recommendedName>
        <fullName evidence="1">Abortive phage infection protein C-terminal domain-containing protein</fullName>
    </recommendedName>
</protein>
<sequence length="653" mass="73989">MPRICMNNITLQSMLKEFSTKNSLTDSDSLRFEQFVVYSLLANDYNDTFEPDALSTGNCIGVDSIAIAINDVLVYSVNSATPLTTGIFDTSFTFIQAKTSSSVDLGDYLKFLQTVKIFFTGKLEDQPAELKEAYAIKQFIYDKAGKFRCDPTLTMKYVYTGDGKFPDKDFLPQVQASVSEIESLKYMFSSVESKLIGAVELQNLYKETLNRITKPLMFQRHVALPKLSLATAAYLGVSKCKDYVEFIKNQSGSINKGVFYDNVRDYLGSANQVNADIAETIKSDAQRNLFSVLNNGVTVVAKKVVPSGDVFKISGFQIVNGCQTSHVLFENREHITDDMYVTIKLIETDDIELSSSVIKATNSQSVVMKEAFATIKPYHKRLEDFFAAMNTQGHRIFYARRPHQYDEDDTILLNETVSAPLLIKSFISIALEEPHKVHFYYGQLLRDYNNEASSLLFNESHHPALYFVSHLIFSKSKEHCARRRMSKWSYHVALLVKKLLHIDLSPEKKTTDDHVKDMITKINSGFERAIHTAEAIINSFGFGSNDHMDPRHTSAILEKYKIVVADSHRQKSKVAQEGKNVDLSDTLKLLQQQAQFLKGNYRVRHYKASNGTATFSYNSKEHNYQYDNPKFDSAEEVSCNIRFENGTIHDVAF</sequence>
<evidence type="ECO:0000313" key="2">
    <source>
        <dbReference type="EMBL" id="TFY86875.1"/>
    </source>
</evidence>
<gene>
    <name evidence="2" type="ORF">DYL61_27100</name>
</gene>
<comment type="caution">
    <text evidence="2">The sequence shown here is derived from an EMBL/GenBank/DDBJ whole genome shotgun (WGS) entry which is preliminary data.</text>
</comment>
<dbReference type="Proteomes" id="UP000297734">
    <property type="component" value="Unassembled WGS sequence"/>
</dbReference>
<keyword evidence="3" id="KW-1185">Reference proteome</keyword>
<dbReference type="OrthoDB" id="9806213at2"/>
<accession>A0A4Z0AJU3</accession>
<feature type="domain" description="Abortive phage infection protein C-terminal" evidence="1">
    <location>
        <begin position="259"/>
        <end position="525"/>
    </location>
</feature>
<proteinExistence type="predicted"/>
<dbReference type="AlphaFoldDB" id="A0A4Z0AJU3"/>
<organism evidence="2 3">
    <name type="scientific">Pseudomonas nabeulensis</name>
    <dbReference type="NCBI Taxonomy" id="2293833"/>
    <lineage>
        <taxon>Bacteria</taxon>
        <taxon>Pseudomonadati</taxon>
        <taxon>Pseudomonadota</taxon>
        <taxon>Gammaproteobacteria</taxon>
        <taxon>Pseudomonadales</taxon>
        <taxon>Pseudomonadaceae</taxon>
        <taxon>Pseudomonas</taxon>
    </lineage>
</organism>
<dbReference type="InterPro" id="IPR018891">
    <property type="entry name" value="AIPR_C"/>
</dbReference>
<evidence type="ECO:0000313" key="3">
    <source>
        <dbReference type="Proteomes" id="UP000297734"/>
    </source>
</evidence>
<evidence type="ECO:0000259" key="1">
    <source>
        <dbReference type="Pfam" id="PF10592"/>
    </source>
</evidence>